<dbReference type="PANTHER" id="PTHR43447">
    <property type="entry name" value="ALPHA-AMYLASE"/>
    <property type="match status" value="1"/>
</dbReference>
<protein>
    <submittedName>
        <fullName evidence="2">Uncharacterized protein</fullName>
    </submittedName>
</protein>
<dbReference type="InterPro" id="IPR017853">
    <property type="entry name" value="GH"/>
</dbReference>
<evidence type="ECO:0000313" key="2">
    <source>
        <dbReference type="EMBL" id="KAK3751235.1"/>
    </source>
</evidence>
<evidence type="ECO:0000313" key="3">
    <source>
        <dbReference type="Proteomes" id="UP001283361"/>
    </source>
</evidence>
<dbReference type="Gene3D" id="3.20.20.80">
    <property type="entry name" value="Glycosidases"/>
    <property type="match status" value="1"/>
</dbReference>
<gene>
    <name evidence="2" type="ORF">RRG08_023992</name>
</gene>
<keyword evidence="3" id="KW-1185">Reference proteome</keyword>
<comment type="similarity">
    <text evidence="1">Belongs to the glycosyl hydrolase 13 family.</text>
</comment>
<accession>A0AAE0YML1</accession>
<dbReference type="Proteomes" id="UP001283361">
    <property type="component" value="Unassembled WGS sequence"/>
</dbReference>
<organism evidence="2 3">
    <name type="scientific">Elysia crispata</name>
    <name type="common">lettuce slug</name>
    <dbReference type="NCBI Taxonomy" id="231223"/>
    <lineage>
        <taxon>Eukaryota</taxon>
        <taxon>Metazoa</taxon>
        <taxon>Spiralia</taxon>
        <taxon>Lophotrochozoa</taxon>
        <taxon>Mollusca</taxon>
        <taxon>Gastropoda</taxon>
        <taxon>Heterobranchia</taxon>
        <taxon>Euthyneura</taxon>
        <taxon>Panpulmonata</taxon>
        <taxon>Sacoglossa</taxon>
        <taxon>Placobranchoidea</taxon>
        <taxon>Plakobranchidae</taxon>
        <taxon>Elysia</taxon>
    </lineage>
</organism>
<proteinExistence type="inferred from homology"/>
<dbReference type="EMBL" id="JAWDGP010005834">
    <property type="protein sequence ID" value="KAK3751235.1"/>
    <property type="molecule type" value="Genomic_DNA"/>
</dbReference>
<sequence>MLISDPVVEEARIFSPVFLTTAANSPYADPHCEKGSVGFVHLFEWRWSDIEKECPRLSRIGFCGVQAPIPTEHFLQDPPSWLDRYLPVSYKLFSRSGDENEFYSMVQACGAVGIRYGDHYWMVDVMMNCSRTHQGFFEVRGLTQNGLLESSRNLGIKCEGGEPIPRKSNYHLGMCGKLNVFRWGEKRCAIKAL</sequence>
<evidence type="ECO:0000256" key="1">
    <source>
        <dbReference type="ARBA" id="ARBA00008061"/>
    </source>
</evidence>
<dbReference type="AlphaFoldDB" id="A0AAE0YML1"/>
<comment type="caution">
    <text evidence="2">The sequence shown here is derived from an EMBL/GenBank/DDBJ whole genome shotgun (WGS) entry which is preliminary data.</text>
</comment>
<name>A0AAE0YML1_9GAST</name>
<reference evidence="2" key="1">
    <citation type="journal article" date="2023" name="G3 (Bethesda)">
        <title>A reference genome for the long-term kleptoplast-retaining sea slug Elysia crispata morphotype clarki.</title>
        <authorList>
            <person name="Eastman K.E."/>
            <person name="Pendleton A.L."/>
            <person name="Shaikh M.A."/>
            <person name="Suttiyut T."/>
            <person name="Ogas R."/>
            <person name="Tomko P."/>
            <person name="Gavelis G."/>
            <person name="Widhalm J.R."/>
            <person name="Wisecaver J.H."/>
        </authorList>
    </citation>
    <scope>NUCLEOTIDE SEQUENCE</scope>
    <source>
        <strain evidence="2">ECLA1</strain>
    </source>
</reference>
<dbReference type="SUPFAM" id="SSF51445">
    <property type="entry name" value="(Trans)glycosidases"/>
    <property type="match status" value="1"/>
</dbReference>